<dbReference type="InterPro" id="IPR017441">
    <property type="entry name" value="Protein_kinase_ATP_BS"/>
</dbReference>
<keyword evidence="2 10" id="KW-0723">Serine/threonine-protein kinase</keyword>
<dbReference type="EMBL" id="QGMI01000818">
    <property type="protein sequence ID" value="TVY36532.1"/>
    <property type="molecule type" value="Genomic_DNA"/>
</dbReference>
<dbReference type="Gene3D" id="1.10.510.10">
    <property type="entry name" value="Transferase(Phosphotransferase) domain 1"/>
    <property type="match status" value="1"/>
</dbReference>
<evidence type="ECO:0000256" key="3">
    <source>
        <dbReference type="ARBA" id="ARBA00022679"/>
    </source>
</evidence>
<dbReference type="OrthoDB" id="5979581at2759"/>
<protein>
    <recommendedName>
        <fullName evidence="1">non-specific serine/threonine protein kinase</fullName>
        <ecNumber evidence="1">2.7.11.1</ecNumber>
    </recommendedName>
</protein>
<dbReference type="GO" id="GO:0005634">
    <property type="term" value="C:nucleus"/>
    <property type="evidence" value="ECO:0007669"/>
    <property type="project" value="TreeGrafter"/>
</dbReference>
<dbReference type="GO" id="GO:0005737">
    <property type="term" value="C:cytoplasm"/>
    <property type="evidence" value="ECO:0007669"/>
    <property type="project" value="TreeGrafter"/>
</dbReference>
<dbReference type="InterPro" id="IPR000719">
    <property type="entry name" value="Prot_kinase_dom"/>
</dbReference>
<dbReference type="SUPFAM" id="SSF56112">
    <property type="entry name" value="Protein kinase-like (PK-like)"/>
    <property type="match status" value="1"/>
</dbReference>
<dbReference type="InterPro" id="IPR008271">
    <property type="entry name" value="Ser/Thr_kinase_AS"/>
</dbReference>
<organism evidence="12 13">
    <name type="scientific">Lachnellula occidentalis</name>
    <dbReference type="NCBI Taxonomy" id="215460"/>
    <lineage>
        <taxon>Eukaryota</taxon>
        <taxon>Fungi</taxon>
        <taxon>Dikarya</taxon>
        <taxon>Ascomycota</taxon>
        <taxon>Pezizomycotina</taxon>
        <taxon>Leotiomycetes</taxon>
        <taxon>Helotiales</taxon>
        <taxon>Lachnaceae</taxon>
        <taxon>Lachnellula</taxon>
    </lineage>
</organism>
<keyword evidence="13" id="KW-1185">Reference proteome</keyword>
<dbReference type="Pfam" id="PF00069">
    <property type="entry name" value="Pkinase"/>
    <property type="match status" value="2"/>
</dbReference>
<proteinExistence type="inferred from homology"/>
<dbReference type="PROSITE" id="PS50011">
    <property type="entry name" value="PROTEIN_KINASE_DOM"/>
    <property type="match status" value="1"/>
</dbReference>
<feature type="binding site" evidence="9">
    <location>
        <position position="63"/>
    </location>
    <ligand>
        <name>ATP</name>
        <dbReference type="ChEBI" id="CHEBI:30616"/>
    </ligand>
</feature>
<accession>A0A8H8RK88</accession>
<dbReference type="PROSITE" id="PS00108">
    <property type="entry name" value="PROTEIN_KINASE_ST"/>
    <property type="match status" value="1"/>
</dbReference>
<evidence type="ECO:0000256" key="6">
    <source>
        <dbReference type="ARBA" id="ARBA00022840"/>
    </source>
</evidence>
<dbReference type="Proteomes" id="UP000443090">
    <property type="component" value="Unassembled WGS sequence"/>
</dbReference>
<evidence type="ECO:0000256" key="2">
    <source>
        <dbReference type="ARBA" id="ARBA00022527"/>
    </source>
</evidence>
<dbReference type="SMART" id="SM00220">
    <property type="entry name" value="S_TKc"/>
    <property type="match status" value="1"/>
</dbReference>
<comment type="catalytic activity">
    <reaction evidence="8">
        <text>L-seryl-[protein] + ATP = O-phospho-L-seryl-[protein] + ADP + H(+)</text>
        <dbReference type="Rhea" id="RHEA:17989"/>
        <dbReference type="Rhea" id="RHEA-COMP:9863"/>
        <dbReference type="Rhea" id="RHEA-COMP:11604"/>
        <dbReference type="ChEBI" id="CHEBI:15378"/>
        <dbReference type="ChEBI" id="CHEBI:29999"/>
        <dbReference type="ChEBI" id="CHEBI:30616"/>
        <dbReference type="ChEBI" id="CHEBI:83421"/>
        <dbReference type="ChEBI" id="CHEBI:456216"/>
        <dbReference type="EC" id="2.7.11.1"/>
    </reaction>
</comment>
<keyword evidence="3" id="KW-0808">Transferase</keyword>
<gene>
    <name evidence="12" type="primary">SRPK_4</name>
    <name evidence="12" type="ORF">LOCC1_G007891</name>
</gene>
<comment type="similarity">
    <text evidence="10">Belongs to the protein kinase superfamily.</text>
</comment>
<evidence type="ECO:0000259" key="11">
    <source>
        <dbReference type="PROSITE" id="PS50011"/>
    </source>
</evidence>
<comment type="catalytic activity">
    <reaction evidence="7">
        <text>L-threonyl-[protein] + ATP = O-phospho-L-threonyl-[protein] + ADP + H(+)</text>
        <dbReference type="Rhea" id="RHEA:46608"/>
        <dbReference type="Rhea" id="RHEA-COMP:11060"/>
        <dbReference type="Rhea" id="RHEA-COMP:11605"/>
        <dbReference type="ChEBI" id="CHEBI:15378"/>
        <dbReference type="ChEBI" id="CHEBI:30013"/>
        <dbReference type="ChEBI" id="CHEBI:30616"/>
        <dbReference type="ChEBI" id="CHEBI:61977"/>
        <dbReference type="ChEBI" id="CHEBI:456216"/>
        <dbReference type="EC" id="2.7.11.1"/>
    </reaction>
</comment>
<evidence type="ECO:0000313" key="12">
    <source>
        <dbReference type="EMBL" id="TVY36532.1"/>
    </source>
</evidence>
<dbReference type="Gene3D" id="3.30.200.20">
    <property type="entry name" value="Phosphorylase Kinase, domain 1"/>
    <property type="match status" value="1"/>
</dbReference>
<dbReference type="PANTHER" id="PTHR47634:SF9">
    <property type="entry name" value="PROTEIN KINASE DOMAIN-CONTAINING PROTEIN-RELATED"/>
    <property type="match status" value="1"/>
</dbReference>
<dbReference type="InterPro" id="IPR011009">
    <property type="entry name" value="Kinase-like_dom_sf"/>
</dbReference>
<sequence length="400" mass="45163">MSSANLDRQEEGLDRYRKGGFHPVRLGELYSFKYKVLRKLGYGQYSTVWLVRNQEDRGLAAMKVIRADAYGDGADIYERDIMEHLKTSNAEHEGYRYISTLQDHFTLDGPNGSHVCLVFKLIGESLQTFKKRFPGGLIPFELAIHIANQLTDALAYAHSCGVIHTDIKADNIMFQIPDGSLSDLTEFVDDIESKIVPLEATAAQEDYAIIPTQDLREEYLTPNSTGAFNVLTLDIALSDWGVSSWTTNHLCETIQPILLRAPEVMIGAPWGPAVDFWNLGCLVTEMIYGQCMFSGKTEAREYSPAWHLEEMTKLVGPFPKSLLDEGDPELVKDLFNEEGNMRDPKITSFVGLDVRFSGMQDGDREYFTAPVKTCLELDPVRRMRSEEKLVEREVVRVSID</sequence>
<dbReference type="PANTHER" id="PTHR47634">
    <property type="entry name" value="PROTEIN KINASE DOMAIN-CONTAINING PROTEIN-RELATED"/>
    <property type="match status" value="1"/>
</dbReference>
<evidence type="ECO:0000256" key="10">
    <source>
        <dbReference type="RuleBase" id="RU000304"/>
    </source>
</evidence>
<evidence type="ECO:0000256" key="9">
    <source>
        <dbReference type="PROSITE-ProRule" id="PRU10141"/>
    </source>
</evidence>
<reference evidence="12 13" key="1">
    <citation type="submission" date="2018-05" db="EMBL/GenBank/DDBJ databases">
        <title>Genome sequencing and assembly of the regulated plant pathogen Lachnellula willkommii and related sister species for the development of diagnostic species identification markers.</title>
        <authorList>
            <person name="Giroux E."/>
            <person name="Bilodeau G."/>
        </authorList>
    </citation>
    <scope>NUCLEOTIDE SEQUENCE [LARGE SCALE GENOMIC DNA]</scope>
    <source>
        <strain evidence="12 13">CBS 160.35</strain>
    </source>
</reference>
<dbReference type="GO" id="GO:0000245">
    <property type="term" value="P:spliceosomal complex assembly"/>
    <property type="evidence" value="ECO:0007669"/>
    <property type="project" value="TreeGrafter"/>
</dbReference>
<evidence type="ECO:0000256" key="7">
    <source>
        <dbReference type="ARBA" id="ARBA00047899"/>
    </source>
</evidence>
<keyword evidence="5 12" id="KW-0418">Kinase</keyword>
<dbReference type="AlphaFoldDB" id="A0A8H8RK88"/>
<comment type="caution">
    <text evidence="12">The sequence shown here is derived from an EMBL/GenBank/DDBJ whole genome shotgun (WGS) entry which is preliminary data.</text>
</comment>
<feature type="domain" description="Protein kinase" evidence="11">
    <location>
        <begin position="34"/>
        <end position="395"/>
    </location>
</feature>
<evidence type="ECO:0000313" key="13">
    <source>
        <dbReference type="Proteomes" id="UP000443090"/>
    </source>
</evidence>
<evidence type="ECO:0000256" key="1">
    <source>
        <dbReference type="ARBA" id="ARBA00012513"/>
    </source>
</evidence>
<dbReference type="GO" id="GO:0004674">
    <property type="term" value="F:protein serine/threonine kinase activity"/>
    <property type="evidence" value="ECO:0007669"/>
    <property type="project" value="UniProtKB-KW"/>
</dbReference>
<dbReference type="PROSITE" id="PS00107">
    <property type="entry name" value="PROTEIN_KINASE_ATP"/>
    <property type="match status" value="1"/>
</dbReference>
<dbReference type="GO" id="GO:0005524">
    <property type="term" value="F:ATP binding"/>
    <property type="evidence" value="ECO:0007669"/>
    <property type="project" value="UniProtKB-UniRule"/>
</dbReference>
<dbReference type="GO" id="GO:0050684">
    <property type="term" value="P:regulation of mRNA processing"/>
    <property type="evidence" value="ECO:0007669"/>
    <property type="project" value="TreeGrafter"/>
</dbReference>
<evidence type="ECO:0000256" key="8">
    <source>
        <dbReference type="ARBA" id="ARBA00048679"/>
    </source>
</evidence>
<dbReference type="EC" id="2.7.11.1" evidence="1"/>
<name>A0A8H8RK88_9HELO</name>
<keyword evidence="4 9" id="KW-0547">Nucleotide-binding</keyword>
<keyword evidence="6 9" id="KW-0067">ATP-binding</keyword>
<dbReference type="InterPro" id="IPR051334">
    <property type="entry name" value="SRPK"/>
</dbReference>
<evidence type="ECO:0000256" key="5">
    <source>
        <dbReference type="ARBA" id="ARBA00022777"/>
    </source>
</evidence>
<evidence type="ECO:0000256" key="4">
    <source>
        <dbReference type="ARBA" id="ARBA00022741"/>
    </source>
</evidence>